<feature type="region of interest" description="Disordered" evidence="9">
    <location>
        <begin position="851"/>
        <end position="921"/>
    </location>
</feature>
<feature type="compositionally biased region" description="Gly residues" evidence="9">
    <location>
        <begin position="851"/>
        <end position="911"/>
    </location>
</feature>
<dbReference type="PANTHER" id="PTHR32282:SF34">
    <property type="entry name" value="PENICILLIN-BINDING PROTEIN 1A"/>
    <property type="match status" value="1"/>
</dbReference>
<evidence type="ECO:0000256" key="9">
    <source>
        <dbReference type="SAM" id="MobiDB-lite"/>
    </source>
</evidence>
<dbReference type="InterPro" id="IPR036950">
    <property type="entry name" value="PBP_transglycosylase"/>
</dbReference>
<gene>
    <name evidence="13" type="primary">ponA1</name>
    <name evidence="13" type="ORF">Afe05nite_36780</name>
</gene>
<dbReference type="EMBL" id="BOMM01000033">
    <property type="protein sequence ID" value="GIE11838.1"/>
    <property type="molecule type" value="Genomic_DNA"/>
</dbReference>
<evidence type="ECO:0000313" key="13">
    <source>
        <dbReference type="EMBL" id="GIE11838.1"/>
    </source>
</evidence>
<dbReference type="InterPro" id="IPR001264">
    <property type="entry name" value="Glyco_trans_51"/>
</dbReference>
<evidence type="ECO:0000313" key="14">
    <source>
        <dbReference type="Proteomes" id="UP000598174"/>
    </source>
</evidence>
<dbReference type="GO" id="GO:0009002">
    <property type="term" value="F:serine-type D-Ala-D-Ala carboxypeptidase activity"/>
    <property type="evidence" value="ECO:0007669"/>
    <property type="project" value="UniProtKB-EC"/>
</dbReference>
<evidence type="ECO:0000256" key="10">
    <source>
        <dbReference type="SAM" id="Phobius"/>
    </source>
</evidence>
<protein>
    <submittedName>
        <fullName evidence="13">Penicillin-binding protein 1A</fullName>
    </submittedName>
</protein>
<feature type="domain" description="Penicillin-binding protein transpeptidase" evidence="11">
    <location>
        <begin position="481"/>
        <end position="762"/>
    </location>
</feature>
<name>A0A919MDK2_9ACTN</name>
<feature type="region of interest" description="Disordered" evidence="9">
    <location>
        <begin position="1"/>
        <end position="78"/>
    </location>
</feature>
<dbReference type="InterPro" id="IPR012338">
    <property type="entry name" value="Beta-lactam/transpept-like"/>
</dbReference>
<dbReference type="GO" id="GO:0006508">
    <property type="term" value="P:proteolysis"/>
    <property type="evidence" value="ECO:0007669"/>
    <property type="project" value="UniProtKB-KW"/>
</dbReference>
<feature type="compositionally biased region" description="Low complexity" evidence="9">
    <location>
        <begin position="912"/>
        <end position="921"/>
    </location>
</feature>
<evidence type="ECO:0000256" key="1">
    <source>
        <dbReference type="ARBA" id="ARBA00022645"/>
    </source>
</evidence>
<dbReference type="RefSeq" id="WP_203818353.1">
    <property type="nucleotide sequence ID" value="NZ_BAAABP010000038.1"/>
</dbReference>
<evidence type="ECO:0000256" key="3">
    <source>
        <dbReference type="ARBA" id="ARBA00022676"/>
    </source>
</evidence>
<evidence type="ECO:0000259" key="12">
    <source>
        <dbReference type="Pfam" id="PF00912"/>
    </source>
</evidence>
<keyword evidence="10" id="KW-0812">Transmembrane</keyword>
<feature type="compositionally biased region" description="Low complexity" evidence="9">
    <location>
        <begin position="45"/>
        <end position="78"/>
    </location>
</feature>
<dbReference type="Gene3D" id="1.10.3810.10">
    <property type="entry name" value="Biosynthetic peptidoglycan transglycosylase-like"/>
    <property type="match status" value="1"/>
</dbReference>
<feature type="region of interest" description="Disordered" evidence="9">
    <location>
        <begin position="809"/>
        <end position="832"/>
    </location>
</feature>
<evidence type="ECO:0000256" key="6">
    <source>
        <dbReference type="ARBA" id="ARBA00023268"/>
    </source>
</evidence>
<evidence type="ECO:0000256" key="8">
    <source>
        <dbReference type="ARBA" id="ARBA00049902"/>
    </source>
</evidence>
<dbReference type="Gene3D" id="3.40.710.10">
    <property type="entry name" value="DD-peptidase/beta-lactamase superfamily"/>
    <property type="match status" value="1"/>
</dbReference>
<dbReference type="GO" id="GO:0030288">
    <property type="term" value="C:outer membrane-bounded periplasmic space"/>
    <property type="evidence" value="ECO:0007669"/>
    <property type="project" value="TreeGrafter"/>
</dbReference>
<accession>A0A919MDK2</accession>
<evidence type="ECO:0000256" key="7">
    <source>
        <dbReference type="ARBA" id="ARBA00034000"/>
    </source>
</evidence>
<comment type="catalytic activity">
    <reaction evidence="7">
        <text>Preferential cleavage: (Ac)2-L-Lys-D-Ala-|-D-Ala. Also transpeptidation of peptidyl-alanyl moieties that are N-acyl substituents of D-alanine.</text>
        <dbReference type="EC" id="3.4.16.4"/>
    </reaction>
</comment>
<keyword evidence="5" id="KW-0378">Hydrolase</keyword>
<feature type="transmembrane region" description="Helical" evidence="10">
    <location>
        <begin position="143"/>
        <end position="166"/>
    </location>
</feature>
<dbReference type="GO" id="GO:0008955">
    <property type="term" value="F:peptidoglycan glycosyltransferase activity"/>
    <property type="evidence" value="ECO:0007669"/>
    <property type="project" value="UniProtKB-EC"/>
</dbReference>
<keyword evidence="14" id="KW-1185">Reference proteome</keyword>
<keyword evidence="10" id="KW-0472">Membrane</keyword>
<dbReference type="GO" id="GO:0009252">
    <property type="term" value="P:peptidoglycan biosynthetic process"/>
    <property type="evidence" value="ECO:0007669"/>
    <property type="project" value="TreeGrafter"/>
</dbReference>
<dbReference type="PANTHER" id="PTHR32282">
    <property type="entry name" value="BINDING PROTEIN TRANSPEPTIDASE, PUTATIVE-RELATED"/>
    <property type="match status" value="1"/>
</dbReference>
<evidence type="ECO:0000256" key="4">
    <source>
        <dbReference type="ARBA" id="ARBA00022679"/>
    </source>
</evidence>
<evidence type="ECO:0000259" key="11">
    <source>
        <dbReference type="Pfam" id="PF00905"/>
    </source>
</evidence>
<evidence type="ECO:0000256" key="5">
    <source>
        <dbReference type="ARBA" id="ARBA00022801"/>
    </source>
</evidence>
<organism evidence="13 14">
    <name type="scientific">Paractinoplanes ferrugineus</name>
    <dbReference type="NCBI Taxonomy" id="113564"/>
    <lineage>
        <taxon>Bacteria</taxon>
        <taxon>Bacillati</taxon>
        <taxon>Actinomycetota</taxon>
        <taxon>Actinomycetes</taxon>
        <taxon>Micromonosporales</taxon>
        <taxon>Micromonosporaceae</taxon>
        <taxon>Paractinoplanes</taxon>
    </lineage>
</organism>
<dbReference type="Pfam" id="PF00912">
    <property type="entry name" value="Transgly"/>
    <property type="match status" value="1"/>
</dbReference>
<comment type="caution">
    <text evidence="13">The sequence shown here is derived from an EMBL/GenBank/DDBJ whole genome shotgun (WGS) entry which is preliminary data.</text>
</comment>
<reference evidence="13" key="1">
    <citation type="submission" date="2021-01" db="EMBL/GenBank/DDBJ databases">
        <title>Whole genome shotgun sequence of Actinoplanes ferrugineus NBRC 15555.</title>
        <authorList>
            <person name="Komaki H."/>
            <person name="Tamura T."/>
        </authorList>
    </citation>
    <scope>NUCLEOTIDE SEQUENCE</scope>
    <source>
        <strain evidence="13">NBRC 15555</strain>
    </source>
</reference>
<evidence type="ECO:0000256" key="2">
    <source>
        <dbReference type="ARBA" id="ARBA00022670"/>
    </source>
</evidence>
<dbReference type="Pfam" id="PF00905">
    <property type="entry name" value="Transpeptidase"/>
    <property type="match status" value="1"/>
</dbReference>
<dbReference type="SUPFAM" id="SSF53955">
    <property type="entry name" value="Lysozyme-like"/>
    <property type="match status" value="1"/>
</dbReference>
<keyword evidence="2" id="KW-0645">Protease</keyword>
<feature type="region of interest" description="Disordered" evidence="9">
    <location>
        <begin position="109"/>
        <end position="138"/>
    </location>
</feature>
<dbReference type="GO" id="GO:0008658">
    <property type="term" value="F:penicillin binding"/>
    <property type="evidence" value="ECO:0007669"/>
    <property type="project" value="InterPro"/>
</dbReference>
<comment type="catalytic activity">
    <reaction evidence="8">
        <text>[GlcNAc-(1-&gt;4)-Mur2Ac(oyl-L-Ala-gamma-D-Glu-L-Lys-D-Ala-D-Ala)](n)-di-trans,octa-cis-undecaprenyl diphosphate + beta-D-GlcNAc-(1-&gt;4)-Mur2Ac(oyl-L-Ala-gamma-D-Glu-L-Lys-D-Ala-D-Ala)-di-trans,octa-cis-undecaprenyl diphosphate = [GlcNAc-(1-&gt;4)-Mur2Ac(oyl-L-Ala-gamma-D-Glu-L-Lys-D-Ala-D-Ala)](n+1)-di-trans,octa-cis-undecaprenyl diphosphate + di-trans,octa-cis-undecaprenyl diphosphate + H(+)</text>
        <dbReference type="Rhea" id="RHEA:23708"/>
        <dbReference type="Rhea" id="RHEA-COMP:9602"/>
        <dbReference type="Rhea" id="RHEA-COMP:9603"/>
        <dbReference type="ChEBI" id="CHEBI:15378"/>
        <dbReference type="ChEBI" id="CHEBI:58405"/>
        <dbReference type="ChEBI" id="CHEBI:60033"/>
        <dbReference type="ChEBI" id="CHEBI:78435"/>
        <dbReference type="EC" id="2.4.99.28"/>
    </reaction>
</comment>
<proteinExistence type="predicted"/>
<keyword evidence="1" id="KW-0121">Carboxypeptidase</keyword>
<dbReference type="InterPro" id="IPR050396">
    <property type="entry name" value="Glycosyltr_51/Transpeptidase"/>
</dbReference>
<dbReference type="InterPro" id="IPR023346">
    <property type="entry name" value="Lysozyme-like_dom_sf"/>
</dbReference>
<dbReference type="SUPFAM" id="SSF56601">
    <property type="entry name" value="beta-lactamase/transpeptidase-like"/>
    <property type="match status" value="1"/>
</dbReference>
<dbReference type="Proteomes" id="UP000598174">
    <property type="component" value="Unassembled WGS sequence"/>
</dbReference>
<keyword evidence="10" id="KW-1133">Transmembrane helix</keyword>
<keyword evidence="6" id="KW-0511">Multifunctional enzyme</keyword>
<sequence>MNPYGDPQSPRARASVPGAGASAPDDQSAGPSPDAYRRGAGGRASVGSASVGSASVGSASAGRASVGGAPVGSASVGGVAGSARVGARASVGAGTGSVGGRASVARAAVRPGTATPGGPPNAPVPGGKDKKSKAAKRRRRTNILTAAAAVVVIMLGAGVVGGTYFFDDVALPPPVTENQQNAILYSNGALIEKVGDQNRTVVPEDKISDVVEKAVAGAEDKNFYNHHGIDMKGIVRAAWNNFTGGATQGASTITQQYARHAADLKAISINRKLREAVIARKLESQYDKEQIMGMYLNYVDFGEGRYGIEAAALGYFGKSVTTPPGQKNAVTPYEAAVLASIIKQPYKTGSHPGYDPNDNIVNGKVGGPALERWEYTMKNMLDMNWISQDVYDKRAYPKVKPRGAKGASSGAADKPVGMVTRHVMAELNSMGISDQEFEQGGLTITTTIDPKVQKAAEEAGSQKSDDSPMNGLNPKYQAAVIGIDPTNGRVLGYYGGDTPSGLDYGGYMSANGKEIVGGQSPGSTMKIYTLAAGLKEGVSFDSLWNGDLKRRNGTKISNAGADPGKVCGGKIKYCDLETATIKSYNFPFYWITDTIGPEKVIEAAKAAGVKHMITDEKAGFKNGEIIDLTKTDKSTWRNSFDNEVGFGQYRIPPLEHAEGVATIVGQGVHHNAHFIKTVKRTDPESGKVTVVGQENIKGNRVFEADQMSNLSAVMKKIVEVDNRDLKGGREGIAKSGTWEYQEGSGDCWFVGGTPQIAATVWVGGKGNKVQLKERDGKKDMFGAGTPSKIWKMFLDTASSALDLKNEDFPARIKTGDPSKFGNGEKPPEAPVNNDCALAVIGLGCGNNGGQNNGGQNDGGQNNGGQNNGGPNNGGNNGGQNNGGQNNGGPNNGGNGGGPGNGGNGGGNGNTGDGNAAQTNGD</sequence>
<dbReference type="InterPro" id="IPR001460">
    <property type="entry name" value="PCN-bd_Tpept"/>
</dbReference>
<feature type="domain" description="Glycosyl transferase family 51" evidence="12">
    <location>
        <begin position="188"/>
        <end position="348"/>
    </location>
</feature>
<keyword evidence="4" id="KW-0808">Transferase</keyword>
<dbReference type="AlphaFoldDB" id="A0A919MDK2"/>
<keyword evidence="3" id="KW-0328">Glycosyltransferase</keyword>